<dbReference type="GO" id="GO:0016787">
    <property type="term" value="F:hydrolase activity"/>
    <property type="evidence" value="ECO:0007669"/>
    <property type="project" value="InterPro"/>
</dbReference>
<keyword evidence="3" id="KW-0808">Transferase</keyword>
<dbReference type="eggNOG" id="COG3828">
    <property type="taxonomic scope" value="Bacteria"/>
</dbReference>
<gene>
    <name evidence="3" type="ORF">SAMN05216261_0211</name>
</gene>
<dbReference type="Pfam" id="PF06439">
    <property type="entry name" value="3keto-disac_hyd"/>
    <property type="match status" value="1"/>
</dbReference>
<evidence type="ECO:0000313" key="3">
    <source>
        <dbReference type="EMBL" id="SHI31384.1"/>
    </source>
</evidence>
<reference evidence="3 4" key="1">
    <citation type="submission" date="2016-11" db="EMBL/GenBank/DDBJ databases">
        <authorList>
            <person name="Jaros S."/>
            <person name="Januszkiewicz K."/>
            <person name="Wedrychowicz H."/>
        </authorList>
    </citation>
    <scope>NUCLEOTIDE SEQUENCE [LARGE SCALE GENOMIC DNA]</scope>
    <source>
        <strain evidence="3 4">CGMCC 1.12213</strain>
    </source>
</reference>
<accession>A0A1M6A4D8</accession>
<evidence type="ECO:0000313" key="4">
    <source>
        <dbReference type="Proteomes" id="UP000184396"/>
    </source>
</evidence>
<dbReference type="EMBL" id="FQYK01000001">
    <property type="protein sequence ID" value="SHI31384.1"/>
    <property type="molecule type" value="Genomic_DNA"/>
</dbReference>
<feature type="domain" description="ThuA-like" evidence="1">
    <location>
        <begin position="28"/>
        <end position="240"/>
    </location>
</feature>
<dbReference type="SUPFAM" id="SSF52317">
    <property type="entry name" value="Class I glutamine amidotransferase-like"/>
    <property type="match status" value="1"/>
</dbReference>
<dbReference type="Proteomes" id="UP000184396">
    <property type="component" value="Unassembled WGS sequence"/>
</dbReference>
<name>A0A1M6A4D8_9FLAO</name>
<organism evidence="3 4">
    <name type="scientific">Algibacter luteus</name>
    <dbReference type="NCBI Taxonomy" id="1178825"/>
    <lineage>
        <taxon>Bacteria</taxon>
        <taxon>Pseudomonadati</taxon>
        <taxon>Bacteroidota</taxon>
        <taxon>Flavobacteriia</taxon>
        <taxon>Flavobacteriales</taxon>
        <taxon>Flavobacteriaceae</taxon>
        <taxon>Algibacter</taxon>
    </lineage>
</organism>
<keyword evidence="3" id="KW-0315">Glutamine amidotransferase</keyword>
<dbReference type="RefSeq" id="WP_019386957.1">
    <property type="nucleotide sequence ID" value="NZ_ALIH01000004.1"/>
</dbReference>
<dbReference type="InterPro" id="IPR029062">
    <property type="entry name" value="Class_I_gatase-like"/>
</dbReference>
<evidence type="ECO:0000259" key="2">
    <source>
        <dbReference type="Pfam" id="PF06439"/>
    </source>
</evidence>
<keyword evidence="4" id="KW-1185">Reference proteome</keyword>
<feature type="domain" description="3-keto-alpha-glucoside-1,2-lyase/3-keto-2-hydroxy-glucal hydratase" evidence="2">
    <location>
        <begin position="252"/>
        <end position="507"/>
    </location>
</feature>
<dbReference type="InterPro" id="IPR010496">
    <property type="entry name" value="AL/BT2_dom"/>
</dbReference>
<sequence>MNYKLSFVLLIAFFNTSMSFTQEKNLEVLVFSKTQAFRHKSIPTGLEFLADMAKKNNWNIQFSEDSNDFSISNLSQYQVLVFLNTSGDIFSEAQKAALQNYFERGKGFVGIHAASDTEKDWDWFTEMIGATFKNHPKVQEATLNINTECNHPAINGLKSKEVFKDEWYNFLKPVGKHVSVLASLDESSYEGKKMDTDNHPISWYHIYDGGRVFYTGLGHTDEIYNDSRYYSHIEGGILWASGMKKEPSISKKWTNLIDGNPHKNWDVFIGAPHATVKDLEGVDPKSDGKNAKPLGLNNDPKKVFDFKTIEGEQVLHISGEIYGALTSKNEYQNYHLKLQFKWGKNIWEPRLLRKRDSGILYHCTGPNGAFWNVWMQSQEFQVQEGDMGDYYALAGTIIDIPSVKKEGQKEFDYAVEGQLHTFSSAEKKFPAHCNKGLNNENPHGEWNTLELICFEGTSLHIVNGKVVNALFNSRHKDLDDNIVPLQKGRIQIQSEAAEAFYKAIKIKPIDKIPSKYKKYVKGYMKG</sequence>
<dbReference type="Gene3D" id="2.60.120.560">
    <property type="entry name" value="Exo-inulinase, domain 1"/>
    <property type="match status" value="1"/>
</dbReference>
<dbReference type="PANTHER" id="PTHR40469:SF2">
    <property type="entry name" value="GALACTOSE-BINDING DOMAIN-LIKE SUPERFAMILY PROTEIN"/>
    <property type="match status" value="1"/>
</dbReference>
<dbReference type="OrthoDB" id="259356at2"/>
<proteinExistence type="predicted"/>
<dbReference type="InterPro" id="IPR029010">
    <property type="entry name" value="ThuA-like"/>
</dbReference>
<dbReference type="Pfam" id="PF06283">
    <property type="entry name" value="ThuA"/>
    <property type="match status" value="1"/>
</dbReference>
<evidence type="ECO:0000259" key="1">
    <source>
        <dbReference type="Pfam" id="PF06283"/>
    </source>
</evidence>
<dbReference type="STRING" id="1178825.SAMN05216261_0211"/>
<dbReference type="GO" id="GO:0016740">
    <property type="term" value="F:transferase activity"/>
    <property type="evidence" value="ECO:0007669"/>
    <property type="project" value="UniProtKB-KW"/>
</dbReference>
<dbReference type="PANTHER" id="PTHR40469">
    <property type="entry name" value="SECRETED GLYCOSYL HYDROLASE"/>
    <property type="match status" value="1"/>
</dbReference>
<protein>
    <submittedName>
        <fullName evidence="3">Type 1 glutamine amidotransferase (GATase1)</fullName>
    </submittedName>
</protein>
<dbReference type="Gene3D" id="3.40.50.880">
    <property type="match status" value="1"/>
</dbReference>
<dbReference type="AlphaFoldDB" id="A0A1M6A4D8"/>